<keyword evidence="3" id="KW-1185">Reference proteome</keyword>
<sequence>MTSSHFAAFIEAKKKLIIGFTISDILTAFGFKPPADRGNLGNEVYIPSEIDDDEEEEEEEEVVDDFDLNSNDHGYGDDEDDINSESQCSL</sequence>
<proteinExistence type="predicted"/>
<gene>
    <name evidence="2" type="ORF">G7Y89_g13331</name>
</gene>
<protein>
    <submittedName>
        <fullName evidence="2">Uncharacterized protein</fullName>
    </submittedName>
</protein>
<dbReference type="AlphaFoldDB" id="A0A8H4VW57"/>
<evidence type="ECO:0000313" key="2">
    <source>
        <dbReference type="EMBL" id="KAF4624836.1"/>
    </source>
</evidence>
<organism evidence="2 3">
    <name type="scientific">Cudoniella acicularis</name>
    <dbReference type="NCBI Taxonomy" id="354080"/>
    <lineage>
        <taxon>Eukaryota</taxon>
        <taxon>Fungi</taxon>
        <taxon>Dikarya</taxon>
        <taxon>Ascomycota</taxon>
        <taxon>Pezizomycotina</taxon>
        <taxon>Leotiomycetes</taxon>
        <taxon>Helotiales</taxon>
        <taxon>Tricladiaceae</taxon>
        <taxon>Cudoniella</taxon>
    </lineage>
</organism>
<name>A0A8H4VW57_9HELO</name>
<dbReference type="EMBL" id="JAAMPI010001539">
    <property type="protein sequence ID" value="KAF4624836.1"/>
    <property type="molecule type" value="Genomic_DNA"/>
</dbReference>
<dbReference type="Proteomes" id="UP000566819">
    <property type="component" value="Unassembled WGS sequence"/>
</dbReference>
<feature type="region of interest" description="Disordered" evidence="1">
    <location>
        <begin position="49"/>
        <end position="90"/>
    </location>
</feature>
<reference evidence="2 3" key="1">
    <citation type="submission" date="2020-03" db="EMBL/GenBank/DDBJ databases">
        <title>Draft Genome Sequence of Cudoniella acicularis.</title>
        <authorList>
            <person name="Buettner E."/>
            <person name="Kellner H."/>
        </authorList>
    </citation>
    <scope>NUCLEOTIDE SEQUENCE [LARGE SCALE GENOMIC DNA]</scope>
    <source>
        <strain evidence="2 3">DSM 108380</strain>
    </source>
</reference>
<feature type="compositionally biased region" description="Acidic residues" evidence="1">
    <location>
        <begin position="49"/>
        <end position="67"/>
    </location>
</feature>
<evidence type="ECO:0000313" key="3">
    <source>
        <dbReference type="Proteomes" id="UP000566819"/>
    </source>
</evidence>
<comment type="caution">
    <text evidence="2">The sequence shown here is derived from an EMBL/GenBank/DDBJ whole genome shotgun (WGS) entry which is preliminary data.</text>
</comment>
<accession>A0A8H4VW57</accession>
<evidence type="ECO:0000256" key="1">
    <source>
        <dbReference type="SAM" id="MobiDB-lite"/>
    </source>
</evidence>